<sequence>MADLRLSEAGQRRLVRAMELVLVGLLFVGLERGSVGVIVNTGVALLVARLPSVLERDYGITLGPGLALWLTAAAFLHAVGVVGIPGAGWTFYRQVWWWDHVTHSLSASVVAAAGYATVLAFERHAEAVSIPPRFMSVVILVFVLAFGVAWELLEFAIGIVADLLGTRGILVQYGIEDTLLDLTFNLIGGVVVAIWGGIYLTDLSAVIGERLASR</sequence>
<feature type="transmembrane region" description="Helical" evidence="1">
    <location>
        <begin position="66"/>
        <end position="92"/>
    </location>
</feature>
<accession>A0ABD5QEM3</accession>
<feature type="transmembrane region" description="Helical" evidence="1">
    <location>
        <begin position="186"/>
        <end position="208"/>
    </location>
</feature>
<keyword evidence="3" id="KW-1185">Reference proteome</keyword>
<dbReference type="RefSeq" id="WP_114578091.1">
    <property type="nucleotide sequence ID" value="NZ_JAIVEF010000001.1"/>
</dbReference>
<proteinExistence type="predicted"/>
<keyword evidence="1" id="KW-0812">Transmembrane</keyword>
<name>A0ABD5QEM3_9EURY</name>
<dbReference type="EMBL" id="JBHSJG010000036">
    <property type="protein sequence ID" value="MFC4988105.1"/>
    <property type="molecule type" value="Genomic_DNA"/>
</dbReference>
<evidence type="ECO:0008006" key="4">
    <source>
        <dbReference type="Google" id="ProtNLM"/>
    </source>
</evidence>
<dbReference type="AlphaFoldDB" id="A0ABD5QEM3"/>
<keyword evidence="1" id="KW-0472">Membrane</keyword>
<dbReference type="Pfam" id="PF09997">
    <property type="entry name" value="DUF2238"/>
    <property type="match status" value="1"/>
</dbReference>
<organism evidence="2 3">
    <name type="scientific">Saliphagus infecundisoli</name>
    <dbReference type="NCBI Taxonomy" id="1849069"/>
    <lineage>
        <taxon>Archaea</taxon>
        <taxon>Methanobacteriati</taxon>
        <taxon>Methanobacteriota</taxon>
        <taxon>Stenosarchaea group</taxon>
        <taxon>Halobacteria</taxon>
        <taxon>Halobacteriales</taxon>
        <taxon>Natrialbaceae</taxon>
        <taxon>Saliphagus</taxon>
    </lineage>
</organism>
<dbReference type="Proteomes" id="UP001595925">
    <property type="component" value="Unassembled WGS sequence"/>
</dbReference>
<dbReference type="InterPro" id="IPR014509">
    <property type="entry name" value="YjdF-like"/>
</dbReference>
<evidence type="ECO:0000256" key="1">
    <source>
        <dbReference type="SAM" id="Phobius"/>
    </source>
</evidence>
<gene>
    <name evidence="2" type="ORF">ACFPFO_10135</name>
</gene>
<evidence type="ECO:0000313" key="2">
    <source>
        <dbReference type="EMBL" id="MFC4988105.1"/>
    </source>
</evidence>
<reference evidence="2 3" key="1">
    <citation type="journal article" date="2019" name="Int. J. Syst. Evol. Microbiol.">
        <title>The Global Catalogue of Microorganisms (GCM) 10K type strain sequencing project: providing services to taxonomists for standard genome sequencing and annotation.</title>
        <authorList>
            <consortium name="The Broad Institute Genomics Platform"/>
            <consortium name="The Broad Institute Genome Sequencing Center for Infectious Disease"/>
            <person name="Wu L."/>
            <person name="Ma J."/>
        </authorList>
    </citation>
    <scope>NUCLEOTIDE SEQUENCE [LARGE SCALE GENOMIC DNA]</scope>
    <source>
        <strain evidence="2 3">CGMCC 1.15824</strain>
    </source>
</reference>
<keyword evidence="1" id="KW-1133">Transmembrane helix</keyword>
<feature type="transmembrane region" description="Helical" evidence="1">
    <location>
        <begin position="134"/>
        <end position="153"/>
    </location>
</feature>
<evidence type="ECO:0000313" key="3">
    <source>
        <dbReference type="Proteomes" id="UP001595925"/>
    </source>
</evidence>
<comment type="caution">
    <text evidence="2">The sequence shown here is derived from an EMBL/GenBank/DDBJ whole genome shotgun (WGS) entry which is preliminary data.</text>
</comment>
<protein>
    <recommendedName>
        <fullName evidence="4">DUF2238 domain-containing protein</fullName>
    </recommendedName>
</protein>